<name>A0ABC9X665_GRUJA</name>
<dbReference type="Gene3D" id="1.10.10.60">
    <property type="entry name" value="Homeodomain-like"/>
    <property type="match status" value="1"/>
</dbReference>
<dbReference type="SUPFAM" id="SSF57501">
    <property type="entry name" value="Cystine-knot cytokines"/>
    <property type="match status" value="1"/>
</dbReference>
<feature type="compositionally biased region" description="Low complexity" evidence="13">
    <location>
        <begin position="556"/>
        <end position="566"/>
    </location>
</feature>
<feature type="domain" description="Homeobox" evidence="15">
    <location>
        <begin position="435"/>
        <end position="483"/>
    </location>
</feature>
<dbReference type="InterPro" id="IPR029034">
    <property type="entry name" value="Cystine-knot_cytokine"/>
</dbReference>
<evidence type="ECO:0000256" key="11">
    <source>
        <dbReference type="RuleBase" id="RU000354"/>
    </source>
</evidence>
<dbReference type="PANTHER" id="PTHR11848:SF277">
    <property type="entry name" value="TGF-BETA FAMILY PROFILE DOMAIN-CONTAINING PROTEIN"/>
    <property type="match status" value="1"/>
</dbReference>
<dbReference type="PROSITE" id="PS50071">
    <property type="entry name" value="HOMEOBOX_2"/>
    <property type="match status" value="1"/>
</dbReference>
<dbReference type="SMART" id="SM00204">
    <property type="entry name" value="TGFB"/>
    <property type="match status" value="1"/>
</dbReference>
<feature type="signal peptide" evidence="14">
    <location>
        <begin position="1"/>
        <end position="23"/>
    </location>
</feature>
<reference evidence="18 19" key="1">
    <citation type="submission" date="2024-06" db="EMBL/GenBank/DDBJ databases">
        <title>The draft genome of Grus japonensis, version 3.</title>
        <authorList>
            <person name="Nabeshima K."/>
            <person name="Suzuki S."/>
            <person name="Onuma M."/>
        </authorList>
    </citation>
    <scope>NUCLEOTIDE SEQUENCE [LARGE SCALE GENOMIC DNA]</scope>
    <source>
        <strain evidence="18 19">451A</strain>
    </source>
</reference>
<evidence type="ECO:0000256" key="1">
    <source>
        <dbReference type="ARBA" id="ARBA00004123"/>
    </source>
</evidence>
<evidence type="ECO:0000259" key="17">
    <source>
        <dbReference type="PROSITE" id="PS51362"/>
    </source>
</evidence>
<dbReference type="GO" id="GO:0008083">
    <property type="term" value="F:growth factor activity"/>
    <property type="evidence" value="ECO:0007669"/>
    <property type="project" value="UniProtKB-KW"/>
</dbReference>
<evidence type="ECO:0000256" key="13">
    <source>
        <dbReference type="SAM" id="MobiDB-lite"/>
    </source>
</evidence>
<evidence type="ECO:0000259" key="15">
    <source>
        <dbReference type="PROSITE" id="PS50071"/>
    </source>
</evidence>
<evidence type="ECO:0000313" key="19">
    <source>
        <dbReference type="Proteomes" id="UP001623348"/>
    </source>
</evidence>
<evidence type="ECO:0000256" key="7">
    <source>
        <dbReference type="ARBA" id="ARBA00023030"/>
    </source>
</evidence>
<dbReference type="FunFam" id="2.10.90.10:FF:000001">
    <property type="entry name" value="Bone morphogenetic protein 4"/>
    <property type="match status" value="1"/>
</dbReference>
<dbReference type="SUPFAM" id="SSF46689">
    <property type="entry name" value="Homeodomain-like"/>
    <property type="match status" value="1"/>
</dbReference>
<dbReference type="InterPro" id="IPR017948">
    <property type="entry name" value="TGFb_CS"/>
</dbReference>
<dbReference type="PROSITE" id="PS50803">
    <property type="entry name" value="OAR"/>
    <property type="match status" value="1"/>
</dbReference>
<dbReference type="EMBL" id="BAAFJT010000007">
    <property type="protein sequence ID" value="GAB0192222.1"/>
    <property type="molecule type" value="Genomic_DNA"/>
</dbReference>
<accession>A0ABC9X665</accession>
<keyword evidence="19" id="KW-1185">Reference proteome</keyword>
<dbReference type="Pfam" id="PF00688">
    <property type="entry name" value="TGFb_propeptide"/>
    <property type="match status" value="1"/>
</dbReference>
<feature type="region of interest" description="Disordered" evidence="13">
    <location>
        <begin position="556"/>
        <end position="596"/>
    </location>
</feature>
<evidence type="ECO:0000256" key="8">
    <source>
        <dbReference type="ARBA" id="ARBA00023157"/>
    </source>
</evidence>
<dbReference type="InterPro" id="IPR001839">
    <property type="entry name" value="TGF-b_C"/>
</dbReference>
<evidence type="ECO:0000256" key="9">
    <source>
        <dbReference type="ARBA" id="ARBA00023180"/>
    </source>
</evidence>
<dbReference type="Gene3D" id="2.60.120.970">
    <property type="match status" value="1"/>
</dbReference>
<keyword evidence="10 12" id="KW-0371">Homeobox</keyword>
<dbReference type="PANTHER" id="PTHR11848">
    <property type="entry name" value="TGF-BETA FAMILY"/>
    <property type="match status" value="1"/>
</dbReference>
<dbReference type="Gene3D" id="2.10.90.10">
    <property type="entry name" value="Cystine-knot cytokines"/>
    <property type="match status" value="1"/>
</dbReference>
<dbReference type="InterPro" id="IPR009057">
    <property type="entry name" value="Homeodomain-like_sf"/>
</dbReference>
<evidence type="ECO:0000256" key="5">
    <source>
        <dbReference type="ARBA" id="ARBA00022525"/>
    </source>
</evidence>
<keyword evidence="5" id="KW-0964">Secreted</keyword>
<keyword evidence="8" id="KW-1015">Disulfide bond</keyword>
<feature type="DNA-binding region" description="Homeobox" evidence="10">
    <location>
        <begin position="437"/>
        <end position="484"/>
    </location>
</feature>
<evidence type="ECO:0000313" key="18">
    <source>
        <dbReference type="EMBL" id="GAB0192222.1"/>
    </source>
</evidence>
<evidence type="ECO:0000256" key="3">
    <source>
        <dbReference type="ARBA" id="ARBA00006656"/>
    </source>
</evidence>
<dbReference type="SMART" id="SM00389">
    <property type="entry name" value="HOX"/>
    <property type="match status" value="1"/>
</dbReference>
<dbReference type="GO" id="GO:0003677">
    <property type="term" value="F:DNA binding"/>
    <property type="evidence" value="ECO:0007669"/>
    <property type="project" value="UniProtKB-UniRule"/>
</dbReference>
<dbReference type="InterPro" id="IPR003654">
    <property type="entry name" value="OAR_dom"/>
</dbReference>
<dbReference type="InterPro" id="IPR001356">
    <property type="entry name" value="HD"/>
</dbReference>
<dbReference type="PRINTS" id="PR00669">
    <property type="entry name" value="INHIBINA"/>
</dbReference>
<dbReference type="PROSITE" id="PS51362">
    <property type="entry name" value="TGF_BETA_2"/>
    <property type="match status" value="1"/>
</dbReference>
<keyword evidence="10 12" id="KW-0238">DNA-binding</keyword>
<dbReference type="GO" id="GO:0005634">
    <property type="term" value="C:nucleus"/>
    <property type="evidence" value="ECO:0007669"/>
    <property type="project" value="UniProtKB-SubCell"/>
</dbReference>
<evidence type="ECO:0000256" key="12">
    <source>
        <dbReference type="RuleBase" id="RU000682"/>
    </source>
</evidence>
<keyword evidence="7 11" id="KW-0339">Growth factor</keyword>
<protein>
    <submittedName>
        <fullName evidence="18">Bone morphogenetic protein 7</fullName>
    </submittedName>
</protein>
<evidence type="ECO:0000256" key="6">
    <source>
        <dbReference type="ARBA" id="ARBA00022729"/>
    </source>
</evidence>
<dbReference type="FunFam" id="2.60.120.970:FF:000046">
    <property type="entry name" value="Uncharacterized protein"/>
    <property type="match status" value="1"/>
</dbReference>
<proteinExistence type="inferred from homology"/>
<keyword evidence="6 14" id="KW-0732">Signal</keyword>
<gene>
    <name evidence="18" type="ORF">GRJ2_001687500</name>
</gene>
<dbReference type="CDD" id="cd00086">
    <property type="entry name" value="homeodomain"/>
    <property type="match status" value="1"/>
</dbReference>
<dbReference type="Pfam" id="PF00019">
    <property type="entry name" value="TGF_beta"/>
    <property type="match status" value="1"/>
</dbReference>
<feature type="chain" id="PRO_5044768466" evidence="14">
    <location>
        <begin position="24"/>
        <end position="596"/>
    </location>
</feature>
<organism evidence="18 19">
    <name type="scientific">Grus japonensis</name>
    <name type="common">Japanese crane</name>
    <name type="synonym">Red-crowned crane</name>
    <dbReference type="NCBI Taxonomy" id="30415"/>
    <lineage>
        <taxon>Eukaryota</taxon>
        <taxon>Metazoa</taxon>
        <taxon>Chordata</taxon>
        <taxon>Craniata</taxon>
        <taxon>Vertebrata</taxon>
        <taxon>Euteleostomi</taxon>
        <taxon>Archelosauria</taxon>
        <taxon>Archosauria</taxon>
        <taxon>Dinosauria</taxon>
        <taxon>Saurischia</taxon>
        <taxon>Theropoda</taxon>
        <taxon>Coelurosauria</taxon>
        <taxon>Aves</taxon>
        <taxon>Neognathae</taxon>
        <taxon>Neoaves</taxon>
        <taxon>Gruiformes</taxon>
        <taxon>Gruidae</taxon>
        <taxon>Grus</taxon>
    </lineage>
</organism>
<dbReference type="InterPro" id="IPR015615">
    <property type="entry name" value="TGF-beta-rel"/>
</dbReference>
<dbReference type="InterPro" id="IPR001111">
    <property type="entry name" value="TGF-b_propeptide"/>
</dbReference>
<comment type="caution">
    <text evidence="18">The sequence shown here is derived from an EMBL/GenBank/DDBJ whole genome shotgun (WGS) entry which is preliminary data.</text>
</comment>
<keyword evidence="9" id="KW-0325">Glycoprotein</keyword>
<keyword evidence="4" id="KW-0217">Developmental protein</keyword>
<comment type="similarity">
    <text evidence="3 11">Belongs to the TGF-beta family.</text>
</comment>
<keyword evidence="10 12" id="KW-0539">Nucleus</keyword>
<evidence type="ECO:0000256" key="4">
    <source>
        <dbReference type="ARBA" id="ARBA00022473"/>
    </source>
</evidence>
<feature type="domain" description="OAR" evidence="16">
    <location>
        <begin position="537"/>
        <end position="550"/>
    </location>
</feature>
<dbReference type="Proteomes" id="UP001623348">
    <property type="component" value="Unassembled WGS sequence"/>
</dbReference>
<dbReference type="GO" id="GO:0005576">
    <property type="term" value="C:extracellular region"/>
    <property type="evidence" value="ECO:0007669"/>
    <property type="project" value="UniProtKB-SubCell"/>
</dbReference>
<feature type="domain" description="TGF-beta family profile" evidence="17">
    <location>
        <begin position="279"/>
        <end position="398"/>
    </location>
</feature>
<evidence type="ECO:0000256" key="14">
    <source>
        <dbReference type="SAM" id="SignalP"/>
    </source>
</evidence>
<comment type="subcellular location">
    <subcellularLocation>
        <location evidence="1 10 12">Nucleus</location>
    </subcellularLocation>
    <subcellularLocation>
        <location evidence="2">Secreted</location>
    </subcellularLocation>
</comment>
<feature type="compositionally biased region" description="Basic and acidic residues" evidence="13">
    <location>
        <begin position="578"/>
        <end position="596"/>
    </location>
</feature>
<evidence type="ECO:0000259" key="16">
    <source>
        <dbReference type="PROSITE" id="PS50803"/>
    </source>
</evidence>
<dbReference type="PROSITE" id="PS00250">
    <property type="entry name" value="TGF_BETA_1"/>
    <property type="match status" value="1"/>
</dbReference>
<evidence type="ECO:0000256" key="10">
    <source>
        <dbReference type="PROSITE-ProRule" id="PRU00108"/>
    </source>
</evidence>
<sequence length="596" mass="66135">MAARRLWLWLCLAWLLSLPAAGGLPLVPSPRDEVLAAALQRLREVFDIEELPPDVLPRKKPPQFMVDLFNKVADANGITRAPGLLQGDVVRSFEDRVPVDQYHFYFDISAMEKGEQMLKAEFRVFKLKRTRVSTRSDVKHFCKVEVYELLESGSKARKKHLITSRLLSMYTEGWEVFNVTQTVSKWVGNSSSNHGFLITTTHVFSNRIEHNLVKFAKSQGTLQESRNALLVLFTNSNKRRSASFVPSSTKPEMNSAKNDASRVLRETRIIESSNASVSRRPRAAAVPSAKSQVTVCHRRELYVDFRAIGWSGWIIYPSGYNAFYCRGSCMFPLGESLNATNHATVQSIVHTLKLSQDVSTPCCVPDELKSLNLLYFDDKENVVLKNYKDMVATRSARDTSALSGGARLGSWCRCVGAAPFGGHSAGDFDDGFLRRKQRRNRTTFTLQQLEALEAVFAQTHYPDVFTREELAMKINLTEARVQIDHGGNSQTDPMTFPISDGALFPSSPGSPLCSCCVPDPMGLSFLPTYGCQSNRTASVAALRMKAREHSEAVLQSANLLPAASSSPTPPAKPGLEGSQDKHPSPAKEHMEGEKSV</sequence>
<dbReference type="AlphaFoldDB" id="A0ABC9X665"/>
<evidence type="ECO:0000256" key="2">
    <source>
        <dbReference type="ARBA" id="ARBA00004613"/>
    </source>
</evidence>
<dbReference type="Pfam" id="PF00046">
    <property type="entry name" value="Homeodomain"/>
    <property type="match status" value="1"/>
</dbReference>
<dbReference type="Pfam" id="PF03826">
    <property type="entry name" value="OAR"/>
    <property type="match status" value="1"/>
</dbReference>